<sequence length="182" mass="21186">MTDKERILMVIISRIIPGLAYSYSMEKRNEYIDSCMLSPEKLNRGDLVFANTTMFPNEFMVGFVDNIETTHVVIREIGSQRLCNYSNESFTKINKDKLGYEILEGVQYQIYQKVLKAFSKYARYSIRFKSISFENNVCSVMGRRMFDSETAFSIFFPYSGKTSIKEIGRRIVEAEPDINKYS</sequence>
<comment type="caution">
    <text evidence="1">The sequence shown here is derived from an EMBL/GenBank/DDBJ whole genome shotgun (WGS) entry which is preliminary data.</text>
</comment>
<gene>
    <name evidence="1" type="ORF">SDC9_82499</name>
</gene>
<organism evidence="1">
    <name type="scientific">bioreactor metagenome</name>
    <dbReference type="NCBI Taxonomy" id="1076179"/>
    <lineage>
        <taxon>unclassified sequences</taxon>
        <taxon>metagenomes</taxon>
        <taxon>ecological metagenomes</taxon>
    </lineage>
</organism>
<dbReference type="AlphaFoldDB" id="A0A644Z4R5"/>
<accession>A0A644Z4R5</accession>
<evidence type="ECO:0000313" key="1">
    <source>
        <dbReference type="EMBL" id="MPM35905.1"/>
    </source>
</evidence>
<protein>
    <submittedName>
        <fullName evidence="1">Uncharacterized protein</fullName>
    </submittedName>
</protein>
<dbReference type="EMBL" id="VSSQ01007433">
    <property type="protein sequence ID" value="MPM35905.1"/>
    <property type="molecule type" value="Genomic_DNA"/>
</dbReference>
<name>A0A644Z4R5_9ZZZZ</name>
<reference evidence="1" key="1">
    <citation type="submission" date="2019-08" db="EMBL/GenBank/DDBJ databases">
        <authorList>
            <person name="Kucharzyk K."/>
            <person name="Murdoch R.W."/>
            <person name="Higgins S."/>
            <person name="Loffler F."/>
        </authorList>
    </citation>
    <scope>NUCLEOTIDE SEQUENCE</scope>
</reference>
<proteinExistence type="predicted"/>